<evidence type="ECO:0000313" key="4">
    <source>
        <dbReference type="EMBL" id="MBS2551613.1"/>
    </source>
</evidence>
<keyword evidence="5" id="KW-1185">Reference proteome</keyword>
<dbReference type="InterPro" id="IPR018711">
    <property type="entry name" value="NAGPA"/>
</dbReference>
<dbReference type="Gene3D" id="3.60.21.10">
    <property type="match status" value="1"/>
</dbReference>
<proteinExistence type="predicted"/>
<dbReference type="InterPro" id="IPR003343">
    <property type="entry name" value="Big_2"/>
</dbReference>
<feature type="chain" id="PRO_5046937332" evidence="2">
    <location>
        <begin position="35"/>
        <end position="1174"/>
    </location>
</feature>
<dbReference type="SMART" id="SM00635">
    <property type="entry name" value="BID_2"/>
    <property type="match status" value="2"/>
</dbReference>
<gene>
    <name evidence="4" type="ORF">KGQ19_32570</name>
</gene>
<dbReference type="Pfam" id="PF00149">
    <property type="entry name" value="Metallophos"/>
    <property type="match status" value="1"/>
</dbReference>
<sequence>MVSTQSTRRSPRGSGRGRAAAALVLAVASCAAVAAPAHSAPPPAKAGNSGGASASWLPKTPDQWPLVVDETVSPKVTLTRGVQQYSDQLQTVGGAQRAQVMDVNLADPNVRLGVVESHDHLTDPVDEVPSSMAHRTGAVAGVNGDFFEIYGSGRPLGMVVIDGRLVKSPDPSWNADLWVRHDGTIGIGTETYTGTLTDGAASTAITSVNAVNSLSGNAVVRVTPDLGTPSPIPASTVVAGHLDGTTLVVDSVTAGVTSLPQLAKGTEDLVGSGTQAQWLSQSIHTGDRVAVSEKIGPDPDVVQGLSGGAILVQNGQRAVPLQGPGENNVDNPVTAVGTTKDGKHAVFAAFDGHQSEDVAQGLTRPQIAGWMMRHGAYNAILFDSGGSTQMVGRLPGQTQASVLNVPSDGHERPVANGLFIYSTEKAPAPAVRAVVNDNKPLTVLAGTKVPLSAYGLDAADNPARDGTALKISPPKMASVDGSTLTFSRPGHAILHATSGHAHSTIPVTVVPSLGALKVSPSQVDLDSGATQLITASATAPDGSAVDLPASAVKWSVDQPSLGSVAADGTFTAAANGSGMVTVTASAGGRTATVSIAVGRSTTDVDPLTDASKWSITDAYMNVYPRKVPSPGSHSTSDGSMSFDPATKAQPGDAGSFDIHYDYPDVSKTFDLSVYLNDPDSEQIPLLNGTQAPIGIGVWVKGNPDLASRPGAGLAPGIVTLNVGIWQSTEQPTSFYPTGITFDGWQYVVAQLPPGLQYPLRINYLGLVVIKPGPNLSGEVHLADLQAVYSPRPPVPPTYTAIPKNPSWLSFTDVDSFKPGGSTIAAFDDAHTTAASPTNTGTVAMKAMPGLLANLPTAAKPSMAQALGDMADDGQLPDLTNLKTLFDGLGVPYRDAVGNHEITQGATPENGNFASVFGATHYAYDQGAARVIVTDSGHIGITASDPYQNVDTDESQYLWLAQQLTQNTQKVAIVTTHVPAYDPHPRDDSQFSDRFEAEMYERLVQKYQQTHPGVHVLMLFGHARGWAEDVRLPDGTESPNGIPNFVVADLGATPYAPVDQGGFYNYGLFNVLPDGRVQFAVQPLLTSVAVTAPTPALARGAKEQLAAVGTSLTGTDAQALQVPIADPVSRHWASSDPRVASVDPGTGVVTAHCPGSVTVSVTAGGVTGSASITVK</sequence>
<dbReference type="InterPro" id="IPR029052">
    <property type="entry name" value="Metallo-depent_PP-like"/>
</dbReference>
<evidence type="ECO:0000256" key="1">
    <source>
        <dbReference type="SAM" id="MobiDB-lite"/>
    </source>
</evidence>
<protein>
    <submittedName>
        <fullName evidence="4">Phosphodiester glycosidase family protein</fullName>
    </submittedName>
</protein>
<evidence type="ECO:0000256" key="2">
    <source>
        <dbReference type="SAM" id="SignalP"/>
    </source>
</evidence>
<comment type="caution">
    <text evidence="4">The sequence shown here is derived from an EMBL/GenBank/DDBJ whole genome shotgun (WGS) entry which is preliminary data.</text>
</comment>
<dbReference type="EMBL" id="JAAFYZ010000147">
    <property type="protein sequence ID" value="MBS2551613.1"/>
    <property type="molecule type" value="Genomic_DNA"/>
</dbReference>
<feature type="compositionally biased region" description="Low complexity" evidence="1">
    <location>
        <begin position="45"/>
        <end position="55"/>
    </location>
</feature>
<feature type="domain" description="BIG2" evidence="3">
    <location>
        <begin position="1083"/>
        <end position="1172"/>
    </location>
</feature>
<dbReference type="Pfam" id="PF02368">
    <property type="entry name" value="Big_2"/>
    <property type="match status" value="2"/>
</dbReference>
<dbReference type="Proteomes" id="UP000730482">
    <property type="component" value="Unassembled WGS sequence"/>
</dbReference>
<feature type="region of interest" description="Disordered" evidence="1">
    <location>
        <begin position="626"/>
        <end position="649"/>
    </location>
</feature>
<feature type="signal peptide" evidence="2">
    <location>
        <begin position="1"/>
        <end position="34"/>
    </location>
</feature>
<organism evidence="4 5">
    <name type="scientific">Catenulispora pinistramenti</name>
    <dbReference type="NCBI Taxonomy" id="2705254"/>
    <lineage>
        <taxon>Bacteria</taxon>
        <taxon>Bacillati</taxon>
        <taxon>Actinomycetota</taxon>
        <taxon>Actinomycetes</taxon>
        <taxon>Catenulisporales</taxon>
        <taxon>Catenulisporaceae</taxon>
        <taxon>Catenulispora</taxon>
    </lineage>
</organism>
<dbReference type="PANTHER" id="PTHR40446">
    <property type="entry name" value="N-ACETYLGLUCOSAMINE-1-PHOSPHODIESTER ALPHA-N-ACETYLGLUCOSAMINIDASE"/>
    <property type="match status" value="1"/>
</dbReference>
<feature type="domain" description="BIG2" evidence="3">
    <location>
        <begin position="512"/>
        <end position="594"/>
    </location>
</feature>
<dbReference type="GO" id="GO:0016798">
    <property type="term" value="F:hydrolase activity, acting on glycosyl bonds"/>
    <property type="evidence" value="ECO:0007669"/>
    <property type="project" value="UniProtKB-KW"/>
</dbReference>
<dbReference type="SUPFAM" id="SSF49373">
    <property type="entry name" value="Invasin/intimin cell-adhesion fragments"/>
    <property type="match status" value="1"/>
</dbReference>
<dbReference type="PANTHER" id="PTHR40446:SF2">
    <property type="entry name" value="N-ACETYLGLUCOSAMINE-1-PHOSPHODIESTER ALPHA-N-ACETYLGLUCOSAMINIDASE"/>
    <property type="match status" value="1"/>
</dbReference>
<name>A0ABS5KZW4_9ACTN</name>
<keyword evidence="4" id="KW-0326">Glycosidase</keyword>
<keyword evidence="4" id="KW-0378">Hydrolase</keyword>
<reference evidence="4 5" key="1">
    <citation type="submission" date="2020-02" db="EMBL/GenBank/DDBJ databases">
        <title>Acidophilic actinobacteria isolated from forest soil.</title>
        <authorList>
            <person name="Golinska P."/>
        </authorList>
    </citation>
    <scope>NUCLEOTIDE SEQUENCE [LARGE SCALE GENOMIC DNA]</scope>
    <source>
        <strain evidence="4 5">NL8</strain>
    </source>
</reference>
<evidence type="ECO:0000313" key="5">
    <source>
        <dbReference type="Proteomes" id="UP000730482"/>
    </source>
</evidence>
<accession>A0ABS5KZW4</accession>
<keyword evidence="2" id="KW-0732">Signal</keyword>
<dbReference type="SUPFAM" id="SSF56300">
    <property type="entry name" value="Metallo-dependent phosphatases"/>
    <property type="match status" value="1"/>
</dbReference>
<evidence type="ECO:0000259" key="3">
    <source>
        <dbReference type="SMART" id="SM00635"/>
    </source>
</evidence>
<dbReference type="Pfam" id="PF09992">
    <property type="entry name" value="NAGPA"/>
    <property type="match status" value="1"/>
</dbReference>
<dbReference type="InterPro" id="IPR008964">
    <property type="entry name" value="Invasin/intimin_cell_adhesion"/>
</dbReference>
<feature type="region of interest" description="Disordered" evidence="1">
    <location>
        <begin position="37"/>
        <end position="57"/>
    </location>
</feature>
<dbReference type="Gene3D" id="2.60.40.1080">
    <property type="match status" value="2"/>
</dbReference>
<dbReference type="InterPro" id="IPR004843">
    <property type="entry name" value="Calcineurin-like_PHP"/>
</dbReference>